<keyword evidence="1" id="KW-0812">Transmembrane</keyword>
<proteinExistence type="predicted"/>
<sequence length="69" mass="7157">MLDVVAELLLDLGFDRLIGSGDNRTTAQQLCLFVGVVVVLLAVALAVVSGPWYGLAAALVGVALIVYGR</sequence>
<gene>
    <name evidence="2" type="ORF">HYG81_13825</name>
</gene>
<keyword evidence="1" id="KW-1133">Transmembrane helix</keyword>
<dbReference type="RefSeq" id="WP_180840354.1">
    <property type="nucleotide sequence ID" value="NZ_CP059154.1"/>
</dbReference>
<dbReference type="OrthoDB" id="188356at2157"/>
<keyword evidence="1" id="KW-0472">Membrane</keyword>
<organism evidence="2 3">
    <name type="scientific">Natrinema zhouii</name>
    <dbReference type="NCBI Taxonomy" id="1710539"/>
    <lineage>
        <taxon>Archaea</taxon>
        <taxon>Methanobacteriati</taxon>
        <taxon>Methanobacteriota</taxon>
        <taxon>Stenosarchaea group</taxon>
        <taxon>Halobacteria</taxon>
        <taxon>Halobacteriales</taxon>
        <taxon>Natrialbaceae</taxon>
        <taxon>Natrinema</taxon>
    </lineage>
</organism>
<evidence type="ECO:0000313" key="2">
    <source>
        <dbReference type="EMBL" id="QLK25164.1"/>
    </source>
</evidence>
<evidence type="ECO:0000256" key="1">
    <source>
        <dbReference type="SAM" id="Phobius"/>
    </source>
</evidence>
<evidence type="ECO:0000313" key="3">
    <source>
        <dbReference type="Proteomes" id="UP000510869"/>
    </source>
</evidence>
<dbReference type="Proteomes" id="UP000510869">
    <property type="component" value="Chromosome"/>
</dbReference>
<protein>
    <submittedName>
        <fullName evidence="2">Uncharacterized protein</fullName>
    </submittedName>
</protein>
<accession>A0A7D6GTL2</accession>
<dbReference type="GeneID" id="56144304"/>
<dbReference type="EMBL" id="CP059154">
    <property type="protein sequence ID" value="QLK25164.1"/>
    <property type="molecule type" value="Genomic_DNA"/>
</dbReference>
<feature type="transmembrane region" description="Helical" evidence="1">
    <location>
        <begin position="30"/>
        <end position="46"/>
    </location>
</feature>
<keyword evidence="3" id="KW-1185">Reference proteome</keyword>
<reference evidence="2 3" key="1">
    <citation type="submission" date="2020-07" db="EMBL/GenBank/DDBJ databases">
        <title>Natrinema (YPL30) sp. nov. and Haloterrigena xxxxxx (YPL8) sp. nov., isolated from a salt mine.</title>
        <authorList>
            <person name="Cui H."/>
        </authorList>
    </citation>
    <scope>NUCLEOTIDE SEQUENCE [LARGE SCALE GENOMIC DNA]</scope>
    <source>
        <strain evidence="2 3">YPL13</strain>
    </source>
</reference>
<feature type="transmembrane region" description="Helical" evidence="1">
    <location>
        <begin position="52"/>
        <end position="68"/>
    </location>
</feature>
<name>A0A7D6GTL2_9EURY</name>
<dbReference type="KEGG" id="nay:HYG81_13825"/>
<dbReference type="AlphaFoldDB" id="A0A7D6GTL2"/>